<evidence type="ECO:0000313" key="2">
    <source>
        <dbReference type="EMBL" id="EHN12631.1"/>
    </source>
</evidence>
<dbReference type="EMBL" id="AGUD01000016">
    <property type="protein sequence ID" value="EHN12631.1"/>
    <property type="molecule type" value="Genomic_DNA"/>
</dbReference>
<feature type="transmembrane region" description="Helical" evidence="1">
    <location>
        <begin position="69"/>
        <end position="88"/>
    </location>
</feature>
<feature type="transmembrane region" description="Helical" evidence="1">
    <location>
        <begin position="206"/>
        <end position="228"/>
    </location>
</feature>
<organism evidence="2 3">
    <name type="scientific">Patulibacter medicamentivorans</name>
    <dbReference type="NCBI Taxonomy" id="1097667"/>
    <lineage>
        <taxon>Bacteria</taxon>
        <taxon>Bacillati</taxon>
        <taxon>Actinomycetota</taxon>
        <taxon>Thermoleophilia</taxon>
        <taxon>Solirubrobacterales</taxon>
        <taxon>Patulibacteraceae</taxon>
        <taxon>Patulibacter</taxon>
    </lineage>
</organism>
<dbReference type="InterPro" id="IPR052776">
    <property type="entry name" value="Chloro_ReproSupport/MetalTrans"/>
</dbReference>
<keyword evidence="1" id="KW-1133">Transmembrane helix</keyword>
<dbReference type="AlphaFoldDB" id="H0E111"/>
<keyword evidence="1" id="KW-0472">Membrane</keyword>
<evidence type="ECO:0000256" key="1">
    <source>
        <dbReference type="SAM" id="Phobius"/>
    </source>
</evidence>
<feature type="transmembrane region" description="Helical" evidence="1">
    <location>
        <begin position="100"/>
        <end position="118"/>
    </location>
</feature>
<proteinExistence type="predicted"/>
<feature type="transmembrane region" description="Helical" evidence="1">
    <location>
        <begin position="240"/>
        <end position="262"/>
    </location>
</feature>
<keyword evidence="1" id="KW-0812">Transmembrane</keyword>
<sequence length="264" mass="26886">MRFDWMFSPVEWLDGRLEAWATGAPLAVALIAALLLGLRHASDPDHLMAIATLQGTGGAPARGAARLGAWWGVGHATTMVAIGVPLIALDGRLPAPVQAWAERLVGVLIVALALRAAARWWRGRAARADDPVIAARGADFADAGTRAPAGEGIAADRRPAAGVAPPAGPPSRTPLAAFAIGVLHGLAGTGAIVLLVLAALPSTATAYLALLVFAPMSVVSMAACSAAWGWLGGRVSRSRLVGDVFAVAASSFAVAFGVWYVAAV</sequence>
<feature type="transmembrane region" description="Helical" evidence="1">
    <location>
        <begin position="20"/>
        <end position="38"/>
    </location>
</feature>
<dbReference type="PANTHER" id="PTHR33876:SF4">
    <property type="entry name" value="CHLOROPLAST PROTEIN FOR GROWTH AND FERTILITY 2"/>
    <property type="match status" value="1"/>
</dbReference>
<dbReference type="PANTHER" id="PTHR33876">
    <property type="entry name" value="UNNAMED PRODUCT"/>
    <property type="match status" value="1"/>
</dbReference>
<evidence type="ECO:0000313" key="3">
    <source>
        <dbReference type="Proteomes" id="UP000005143"/>
    </source>
</evidence>
<feature type="transmembrane region" description="Helical" evidence="1">
    <location>
        <begin position="175"/>
        <end position="200"/>
    </location>
</feature>
<gene>
    <name evidence="2" type="ORF">PAI11_04700</name>
</gene>
<comment type="caution">
    <text evidence="2">The sequence shown here is derived from an EMBL/GenBank/DDBJ whole genome shotgun (WGS) entry which is preliminary data.</text>
</comment>
<keyword evidence="3" id="KW-1185">Reference proteome</keyword>
<name>H0E111_9ACTN</name>
<dbReference type="RefSeq" id="WP_007570467.1">
    <property type="nucleotide sequence ID" value="NZ_AGUD01000016.1"/>
</dbReference>
<dbReference type="Proteomes" id="UP000005143">
    <property type="component" value="Unassembled WGS sequence"/>
</dbReference>
<protein>
    <submittedName>
        <fullName evidence="2">Nickel transporter UreH</fullName>
    </submittedName>
</protein>
<reference evidence="2 3" key="1">
    <citation type="journal article" date="2013" name="Biodegradation">
        <title>Quantitative proteomic analysis of ibuprofen-degrading Patulibacter sp. strain I11.</title>
        <authorList>
            <person name="Almeida B."/>
            <person name="Kjeldal H."/>
            <person name="Lolas I."/>
            <person name="Knudsen A.D."/>
            <person name="Carvalho G."/>
            <person name="Nielsen K.L."/>
            <person name="Barreto Crespo M.T."/>
            <person name="Stensballe A."/>
            <person name="Nielsen J.L."/>
        </authorList>
    </citation>
    <scope>NUCLEOTIDE SEQUENCE [LARGE SCALE GENOMIC DNA]</scope>
    <source>
        <strain evidence="2 3">I11</strain>
    </source>
</reference>
<accession>H0E111</accession>